<keyword evidence="7 10" id="KW-0697">Rotamase</keyword>
<dbReference type="GO" id="GO:0032991">
    <property type="term" value="C:protein-containing complex"/>
    <property type="evidence" value="ECO:0007669"/>
    <property type="project" value="UniProtKB-ARBA"/>
</dbReference>
<keyword evidence="16" id="KW-1185">Reference proteome</keyword>
<comment type="catalytic activity">
    <reaction evidence="1 10">
        <text>[protein]-peptidylproline (omega=180) = [protein]-peptidylproline (omega=0)</text>
        <dbReference type="Rhea" id="RHEA:16237"/>
        <dbReference type="Rhea" id="RHEA-COMP:10747"/>
        <dbReference type="Rhea" id="RHEA-COMP:10748"/>
        <dbReference type="ChEBI" id="CHEBI:83833"/>
        <dbReference type="ChEBI" id="CHEBI:83834"/>
        <dbReference type="EC" id="5.2.1.8"/>
    </reaction>
</comment>
<dbReference type="PANTHER" id="PTHR11071">
    <property type="entry name" value="PEPTIDYL-PROLYL CIS-TRANS ISOMERASE"/>
    <property type="match status" value="1"/>
</dbReference>
<dbReference type="PROSITE" id="PS00170">
    <property type="entry name" value="CSA_PPIASE_1"/>
    <property type="match status" value="1"/>
</dbReference>
<dbReference type="Proteomes" id="UP000075885">
    <property type="component" value="Unassembled WGS sequence"/>
</dbReference>
<evidence type="ECO:0000259" key="13">
    <source>
        <dbReference type="PROSITE" id="PS50072"/>
    </source>
</evidence>
<dbReference type="InterPro" id="IPR020892">
    <property type="entry name" value="Cyclophilin-type_PPIase_CS"/>
</dbReference>
<feature type="region of interest" description="Disordered" evidence="12">
    <location>
        <begin position="108"/>
        <end position="145"/>
    </location>
</feature>
<dbReference type="PRINTS" id="PR00153">
    <property type="entry name" value="CSAPPISMRASE"/>
</dbReference>
<evidence type="ECO:0000256" key="5">
    <source>
        <dbReference type="ARBA" id="ARBA00021137"/>
    </source>
</evidence>
<evidence type="ECO:0000256" key="4">
    <source>
        <dbReference type="ARBA" id="ARBA00013194"/>
    </source>
</evidence>
<dbReference type="PANTHER" id="PTHR11071:SF561">
    <property type="entry name" value="PEPTIDYL-PROLYL CIS-TRANS ISOMERASE D-RELATED"/>
    <property type="match status" value="1"/>
</dbReference>
<evidence type="ECO:0000256" key="10">
    <source>
        <dbReference type="PIRNR" id="PIRNR001475"/>
    </source>
</evidence>
<dbReference type="EnsemblMetazoa" id="AEPI001311-RA">
    <property type="protein sequence ID" value="AEPI001311-PA"/>
    <property type="gene ID" value="AEPI001311"/>
</dbReference>
<keyword evidence="6 11" id="KW-0694">RNA-binding</keyword>
<comment type="subcellular location">
    <subcellularLocation>
        <location evidence="2">Nucleus</location>
    </subcellularLocation>
</comment>
<evidence type="ECO:0000256" key="6">
    <source>
        <dbReference type="ARBA" id="ARBA00022884"/>
    </source>
</evidence>
<dbReference type="Pfam" id="PF00076">
    <property type="entry name" value="RRM_1"/>
    <property type="match status" value="1"/>
</dbReference>
<evidence type="ECO:0000256" key="8">
    <source>
        <dbReference type="ARBA" id="ARBA00023235"/>
    </source>
</evidence>
<feature type="domain" description="RRM" evidence="14">
    <location>
        <begin position="6"/>
        <end position="84"/>
    </location>
</feature>
<keyword evidence="9" id="KW-0539">Nucleus</keyword>
<dbReference type="SUPFAM" id="SSF50891">
    <property type="entry name" value="Cyclophilin-like"/>
    <property type="match status" value="1"/>
</dbReference>
<proteinExistence type="inferred from homology"/>
<dbReference type="EC" id="5.2.1.8" evidence="4 10"/>
<evidence type="ECO:0000256" key="2">
    <source>
        <dbReference type="ARBA" id="ARBA00004123"/>
    </source>
</evidence>
<name>A0A182P323_9DIPT</name>
<dbReference type="PROSITE" id="PS50072">
    <property type="entry name" value="CSA_PPIASE_2"/>
    <property type="match status" value="1"/>
</dbReference>
<comment type="function">
    <text evidence="10">Catalyzes the cis-trans isomerization of proline imidic peptide bonds in proteins.</text>
</comment>
<evidence type="ECO:0000256" key="7">
    <source>
        <dbReference type="ARBA" id="ARBA00023110"/>
    </source>
</evidence>
<evidence type="ECO:0000256" key="12">
    <source>
        <dbReference type="SAM" id="MobiDB-lite"/>
    </source>
</evidence>
<evidence type="ECO:0000256" key="9">
    <source>
        <dbReference type="ARBA" id="ARBA00023242"/>
    </source>
</evidence>
<dbReference type="GO" id="GO:0000398">
    <property type="term" value="P:mRNA splicing, via spliceosome"/>
    <property type="evidence" value="ECO:0007669"/>
    <property type="project" value="UniProtKB-ARBA"/>
</dbReference>
<dbReference type="CDD" id="cd12347">
    <property type="entry name" value="RRM_PPIE"/>
    <property type="match status" value="1"/>
</dbReference>
<dbReference type="InterPro" id="IPR029000">
    <property type="entry name" value="Cyclophilin-like_dom_sf"/>
</dbReference>
<reference evidence="16" key="1">
    <citation type="submission" date="2013-03" db="EMBL/GenBank/DDBJ databases">
        <title>The Genome Sequence of Anopheles epiroticus epiroticus2.</title>
        <authorList>
            <consortium name="The Broad Institute Genomics Platform"/>
            <person name="Neafsey D.E."/>
            <person name="Howell P."/>
            <person name="Walker B."/>
            <person name="Young S.K."/>
            <person name="Zeng Q."/>
            <person name="Gargeya S."/>
            <person name="Fitzgerald M."/>
            <person name="Haas B."/>
            <person name="Abouelleil A."/>
            <person name="Allen A.W."/>
            <person name="Alvarado L."/>
            <person name="Arachchi H.M."/>
            <person name="Berlin A.M."/>
            <person name="Chapman S.B."/>
            <person name="Gainer-Dewar J."/>
            <person name="Goldberg J."/>
            <person name="Griggs A."/>
            <person name="Gujja S."/>
            <person name="Hansen M."/>
            <person name="Howarth C."/>
            <person name="Imamovic A."/>
            <person name="Ireland A."/>
            <person name="Larimer J."/>
            <person name="McCowan C."/>
            <person name="Murphy C."/>
            <person name="Pearson M."/>
            <person name="Poon T.W."/>
            <person name="Priest M."/>
            <person name="Roberts A."/>
            <person name="Saif S."/>
            <person name="Shea T."/>
            <person name="Sisk P."/>
            <person name="Sykes S."/>
            <person name="Wortman J."/>
            <person name="Nusbaum C."/>
            <person name="Birren B."/>
        </authorList>
    </citation>
    <scope>NUCLEOTIDE SEQUENCE [LARGE SCALE GENOMIC DNA]</scope>
    <source>
        <strain evidence="16">Epiroticus2</strain>
    </source>
</reference>
<protein>
    <recommendedName>
        <fullName evidence="5 10">Peptidyl-prolyl cis-trans isomerase E</fullName>
        <shortName evidence="10">PPIase E</shortName>
        <ecNumber evidence="4 10">5.2.1.8</ecNumber>
    </recommendedName>
</protein>
<evidence type="ECO:0000256" key="1">
    <source>
        <dbReference type="ARBA" id="ARBA00000971"/>
    </source>
</evidence>
<dbReference type="InterPro" id="IPR000504">
    <property type="entry name" value="RRM_dom"/>
</dbReference>
<evidence type="ECO:0000256" key="3">
    <source>
        <dbReference type="ARBA" id="ARBA00009483"/>
    </source>
</evidence>
<dbReference type="CDD" id="cd01926">
    <property type="entry name" value="cyclophilin_ABH_like"/>
    <property type="match status" value="1"/>
</dbReference>
<dbReference type="AlphaFoldDB" id="A0A182P323"/>
<dbReference type="Pfam" id="PF00160">
    <property type="entry name" value="Pro_isomerase"/>
    <property type="match status" value="1"/>
</dbReference>
<dbReference type="FunFam" id="2.40.100.10:FF:000010">
    <property type="entry name" value="Peptidyl-prolyl cis-trans isomerase E"/>
    <property type="match status" value="1"/>
</dbReference>
<comment type="similarity">
    <text evidence="3 10">Belongs to the cyclophilin-type PPIase family. PPIase E subfamily.</text>
</comment>
<feature type="compositionally biased region" description="Basic and acidic residues" evidence="12">
    <location>
        <begin position="130"/>
        <end position="143"/>
    </location>
</feature>
<dbReference type="GO" id="GO:0006457">
    <property type="term" value="P:protein folding"/>
    <property type="evidence" value="ECO:0007669"/>
    <property type="project" value="InterPro"/>
</dbReference>
<dbReference type="GO" id="GO:0016018">
    <property type="term" value="F:cyclosporin A binding"/>
    <property type="evidence" value="ECO:0007669"/>
    <property type="project" value="TreeGrafter"/>
</dbReference>
<evidence type="ECO:0000256" key="11">
    <source>
        <dbReference type="PROSITE-ProRule" id="PRU00176"/>
    </source>
</evidence>
<evidence type="ECO:0000313" key="16">
    <source>
        <dbReference type="Proteomes" id="UP000075885"/>
    </source>
</evidence>
<organism evidence="15 16">
    <name type="scientific">Anopheles epiroticus</name>
    <dbReference type="NCBI Taxonomy" id="199890"/>
    <lineage>
        <taxon>Eukaryota</taxon>
        <taxon>Metazoa</taxon>
        <taxon>Ecdysozoa</taxon>
        <taxon>Arthropoda</taxon>
        <taxon>Hexapoda</taxon>
        <taxon>Insecta</taxon>
        <taxon>Pterygota</taxon>
        <taxon>Neoptera</taxon>
        <taxon>Endopterygota</taxon>
        <taxon>Diptera</taxon>
        <taxon>Nematocera</taxon>
        <taxon>Culicoidea</taxon>
        <taxon>Culicidae</taxon>
        <taxon>Anophelinae</taxon>
        <taxon>Anopheles</taxon>
    </lineage>
</organism>
<dbReference type="GO" id="GO:0005739">
    <property type="term" value="C:mitochondrion"/>
    <property type="evidence" value="ECO:0007669"/>
    <property type="project" value="TreeGrafter"/>
</dbReference>
<feature type="domain" description="PPIase cyclophilin-type" evidence="13">
    <location>
        <begin position="148"/>
        <end position="304"/>
    </location>
</feature>
<evidence type="ECO:0000259" key="14">
    <source>
        <dbReference type="PROSITE" id="PS50102"/>
    </source>
</evidence>
<dbReference type="InterPro" id="IPR035979">
    <property type="entry name" value="RBD_domain_sf"/>
</dbReference>
<dbReference type="Gene3D" id="3.30.70.330">
    <property type="match status" value="1"/>
</dbReference>
<dbReference type="GO" id="GO:0005634">
    <property type="term" value="C:nucleus"/>
    <property type="evidence" value="ECO:0007669"/>
    <property type="project" value="UniProtKB-SubCell"/>
</dbReference>
<dbReference type="SUPFAM" id="SSF54928">
    <property type="entry name" value="RNA-binding domain, RBD"/>
    <property type="match status" value="1"/>
</dbReference>
<dbReference type="VEuPathDB" id="VectorBase:AEPI001311"/>
<dbReference type="PROSITE" id="PS50102">
    <property type="entry name" value="RRM"/>
    <property type="match status" value="1"/>
</dbReference>
<dbReference type="STRING" id="199890.A0A182P323"/>
<dbReference type="InterPro" id="IPR002130">
    <property type="entry name" value="Cyclophilin-type_PPIase_dom"/>
</dbReference>
<keyword evidence="8 10" id="KW-0413">Isomerase</keyword>
<dbReference type="GO" id="GO:0003755">
    <property type="term" value="F:peptidyl-prolyl cis-trans isomerase activity"/>
    <property type="evidence" value="ECO:0007669"/>
    <property type="project" value="UniProtKB-KW"/>
</dbReference>
<dbReference type="SMART" id="SM00360">
    <property type="entry name" value="RRM"/>
    <property type="match status" value="1"/>
</dbReference>
<feature type="compositionally biased region" description="Polar residues" evidence="12">
    <location>
        <begin position="115"/>
        <end position="124"/>
    </location>
</feature>
<dbReference type="FunFam" id="3.30.70.330:FF:000321">
    <property type="entry name" value="Peptidyl-prolyl cis-trans isomerase E"/>
    <property type="match status" value="1"/>
</dbReference>
<dbReference type="InterPro" id="IPR012677">
    <property type="entry name" value="Nucleotide-bd_a/b_plait_sf"/>
</dbReference>
<sequence length="307" mass="33682">MANDKRTVYVGGLSEEVTDKLITDAFIPFGDLVDIQMPIDYESQKHRGFAFIEFENAEDAAAAVDNMNDSELCGRTIRVNTAKPQRIKEGSNRPVWADDNWLQKHAGATLKNDGDTNGDQQQMDTGGDEVQPKEPKAPEEKKRNPQVFFDIRIGNSDVGRIIMVLRADVVPKTAENFRALCTGEQGFGYKGSTFHRIIPEFMCQGGDFTAHNGSGGKSIYGKKFADENFTLKHTGFGVLSMANSGPNTNGSQFFICTEKTDWLDGKHVVFGNVISGADVVRKMERCGSKGGRVQQKVTIVACGEVKG</sequence>
<dbReference type="GO" id="GO:0003723">
    <property type="term" value="F:RNA binding"/>
    <property type="evidence" value="ECO:0007669"/>
    <property type="project" value="UniProtKB-UniRule"/>
</dbReference>
<dbReference type="PIRSF" id="PIRSF001475">
    <property type="entry name" value="PPI_cyclophilin_E"/>
    <property type="match status" value="1"/>
</dbReference>
<dbReference type="InterPro" id="IPR034168">
    <property type="entry name" value="PPIE_RRM"/>
</dbReference>
<dbReference type="InterPro" id="IPR016304">
    <property type="entry name" value="PPIE"/>
</dbReference>
<reference evidence="15" key="2">
    <citation type="submission" date="2020-05" db="UniProtKB">
        <authorList>
            <consortium name="EnsemblMetazoa"/>
        </authorList>
    </citation>
    <scope>IDENTIFICATION</scope>
    <source>
        <strain evidence="15">Epiroticus2</strain>
    </source>
</reference>
<accession>A0A182P323</accession>
<dbReference type="Gene3D" id="2.40.100.10">
    <property type="entry name" value="Cyclophilin-like"/>
    <property type="match status" value="1"/>
</dbReference>
<evidence type="ECO:0000313" key="15">
    <source>
        <dbReference type="EnsemblMetazoa" id="AEPI001311-PA"/>
    </source>
</evidence>